<feature type="compositionally biased region" description="Low complexity" evidence="1">
    <location>
        <begin position="36"/>
        <end position="53"/>
    </location>
</feature>
<evidence type="ECO:0000313" key="4">
    <source>
        <dbReference type="Proteomes" id="UP000247498"/>
    </source>
</evidence>
<dbReference type="STRING" id="307507.A0A2V0PEC5"/>
<organism evidence="3 4">
    <name type="scientific">Raphidocelis subcapitata</name>
    <dbReference type="NCBI Taxonomy" id="307507"/>
    <lineage>
        <taxon>Eukaryota</taxon>
        <taxon>Viridiplantae</taxon>
        <taxon>Chlorophyta</taxon>
        <taxon>core chlorophytes</taxon>
        <taxon>Chlorophyceae</taxon>
        <taxon>CS clade</taxon>
        <taxon>Sphaeropleales</taxon>
        <taxon>Selenastraceae</taxon>
        <taxon>Raphidocelis</taxon>
    </lineage>
</organism>
<dbReference type="Proteomes" id="UP000247498">
    <property type="component" value="Unassembled WGS sequence"/>
</dbReference>
<dbReference type="SUPFAM" id="SSF53474">
    <property type="entry name" value="alpha/beta-Hydrolases"/>
    <property type="match status" value="1"/>
</dbReference>
<dbReference type="GO" id="GO:0009507">
    <property type="term" value="C:chloroplast"/>
    <property type="evidence" value="ECO:0007669"/>
    <property type="project" value="TreeGrafter"/>
</dbReference>
<dbReference type="PANTHER" id="PTHR47280:SF1">
    <property type="entry name" value="PHEOPHYTINASE, CHLOROPLASTIC"/>
    <property type="match status" value="1"/>
</dbReference>
<evidence type="ECO:0000256" key="1">
    <source>
        <dbReference type="SAM" id="MobiDB-lite"/>
    </source>
</evidence>
<dbReference type="EMBL" id="BDRX01000118">
    <property type="protein sequence ID" value="GBF98208.1"/>
    <property type="molecule type" value="Genomic_DNA"/>
</dbReference>
<dbReference type="GO" id="GO:0015996">
    <property type="term" value="P:chlorophyll catabolic process"/>
    <property type="evidence" value="ECO:0007669"/>
    <property type="project" value="InterPro"/>
</dbReference>
<dbReference type="AlphaFoldDB" id="A0A2V0PEC5"/>
<protein>
    <recommendedName>
        <fullName evidence="2">AB hydrolase-1 domain-containing protein</fullName>
    </recommendedName>
</protein>
<dbReference type="Pfam" id="PF00561">
    <property type="entry name" value="Abhydrolase_1"/>
    <property type="match status" value="1"/>
</dbReference>
<sequence>MVLSARPQEIRTSSGPRSHAAPRPAAVQCPRRALLRRAAVQRAGAPAAAQQQPLPQPPPQHREWAVIESPASSQDGEAGGSGSGVTTAAEGFHPWRWGSRVHYYTAGESGPALLLVHGFGVGGHHFERNFADLSRRFRVFAVDLLGQGASWPAADEAGAVEPDPELGALKYSAETWTLQLVEFVRDVVGGGPVYMAGNSLGGYLAVNLAAGHPGLVKGLVLLNATPFWSFRADSGRRGLFEAAGLDGTVPVPRAVRATIERLWWRNLSSPGTVKSLLSLVYASPVDDERLLERILEATQHPGAIQAFASIVLSPKTKRSFDENVRRLDCPVLLLYGQSDPWVVPLWGQRLKRAVPHAAYYELSNVGHCPHHEAPASVNRVLCEWITAAEERLAAAAAGAGAFSSDSYDDGGVGPAKSGGGGAGLAAAAAAAAAAAVAAGDPLLVDGPLRVGESMSVKERSGVEVLITHVEGAPRNVFERADAALWALRRRLGGGGAAAPSAADARAV</sequence>
<dbReference type="Gene3D" id="3.40.50.1820">
    <property type="entry name" value="alpha/beta hydrolase"/>
    <property type="match status" value="1"/>
</dbReference>
<dbReference type="GO" id="GO:0080124">
    <property type="term" value="F:pheophytinase activity"/>
    <property type="evidence" value="ECO:0007669"/>
    <property type="project" value="InterPro"/>
</dbReference>
<comment type="caution">
    <text evidence="3">The sequence shown here is derived from an EMBL/GenBank/DDBJ whole genome shotgun (WGS) entry which is preliminary data.</text>
</comment>
<gene>
    <name evidence="3" type="ORF">Rsub_10708</name>
</gene>
<dbReference type="InterPro" id="IPR000073">
    <property type="entry name" value="AB_hydrolase_1"/>
</dbReference>
<dbReference type="PANTHER" id="PTHR47280">
    <property type="entry name" value="PHEOPHYTINASE, CHLOROPLASTIC"/>
    <property type="match status" value="1"/>
</dbReference>
<dbReference type="InterPro" id="IPR044211">
    <property type="entry name" value="PPH_chloroplastic"/>
</dbReference>
<proteinExistence type="predicted"/>
<evidence type="ECO:0000259" key="2">
    <source>
        <dbReference type="Pfam" id="PF00561"/>
    </source>
</evidence>
<accession>A0A2V0PEC5</accession>
<evidence type="ECO:0000313" key="3">
    <source>
        <dbReference type="EMBL" id="GBF98208.1"/>
    </source>
</evidence>
<keyword evidence="4" id="KW-1185">Reference proteome</keyword>
<reference evidence="3 4" key="1">
    <citation type="journal article" date="2018" name="Sci. Rep.">
        <title>Raphidocelis subcapitata (=Pseudokirchneriella subcapitata) provides an insight into genome evolution and environmental adaptations in the Sphaeropleales.</title>
        <authorList>
            <person name="Suzuki S."/>
            <person name="Yamaguchi H."/>
            <person name="Nakajima N."/>
            <person name="Kawachi M."/>
        </authorList>
    </citation>
    <scope>NUCLEOTIDE SEQUENCE [LARGE SCALE GENOMIC DNA]</scope>
    <source>
        <strain evidence="3 4">NIES-35</strain>
    </source>
</reference>
<feature type="domain" description="AB hydrolase-1" evidence="2">
    <location>
        <begin position="111"/>
        <end position="374"/>
    </location>
</feature>
<dbReference type="InParanoid" id="A0A2V0PEC5"/>
<feature type="region of interest" description="Disordered" evidence="1">
    <location>
        <begin position="1"/>
        <end position="61"/>
    </location>
</feature>
<name>A0A2V0PEC5_9CHLO</name>
<dbReference type="InterPro" id="IPR029058">
    <property type="entry name" value="AB_hydrolase_fold"/>
</dbReference>
<dbReference type="FunCoup" id="A0A2V0PEC5">
    <property type="interactions" value="62"/>
</dbReference>
<dbReference type="OrthoDB" id="408373at2759"/>